<dbReference type="InterPro" id="IPR026881">
    <property type="entry name" value="WYL_dom"/>
</dbReference>
<organism evidence="3 4">
    <name type="scientific">Magnetococcus marinus (strain ATCC BAA-1437 / JCM 17883 / MC-1)</name>
    <dbReference type="NCBI Taxonomy" id="156889"/>
    <lineage>
        <taxon>Bacteria</taxon>
        <taxon>Pseudomonadati</taxon>
        <taxon>Pseudomonadota</taxon>
        <taxon>Magnetococcia</taxon>
        <taxon>Magnetococcales</taxon>
        <taxon>Magnetococcaceae</taxon>
        <taxon>Magnetococcus</taxon>
    </lineage>
</organism>
<gene>
    <name evidence="3" type="ordered locus">Mmc1_3051</name>
</gene>
<evidence type="ECO:0000259" key="2">
    <source>
        <dbReference type="Pfam" id="PF25583"/>
    </source>
</evidence>
<sequence>MTKPKKYYALLRQWKMLQLLPSRHPKDAATIREELESEGFNVDLRTVQRDLKELMEVFPVTAKQGKPISWRWDREAMSFDIPGMDRTGALTLKMVSEFMTRLLPKSCLESLAPNLRRANAILDELGDKSYGGWPDKVRVVPRTQPLLPPDVDADLLEIVYESLFRDRRFKAMYLKKGADDPVEYTVNPLGLVAADPVLYLVATLWNYDDIKLLAVHRFQAVEMIHEASRKPEGFKLDDYLESGALGFPLPGEKTIKLKALFDKYAAAHLYESPLSLNQTIIEQENGDVLVEAEVLDTHQLRWWLLSFGEYVEVVSPKSLRKEFAETVRNMASYYED</sequence>
<dbReference type="Pfam" id="PF25583">
    <property type="entry name" value="WCX"/>
    <property type="match status" value="1"/>
</dbReference>
<accession>A0LC49</accession>
<dbReference type="AlphaFoldDB" id="A0LC49"/>
<dbReference type="Proteomes" id="UP000002586">
    <property type="component" value="Chromosome"/>
</dbReference>
<evidence type="ECO:0000259" key="1">
    <source>
        <dbReference type="Pfam" id="PF13280"/>
    </source>
</evidence>
<dbReference type="OrthoDB" id="7626446at2"/>
<protein>
    <submittedName>
        <fullName evidence="3">Transcriptional factor</fullName>
    </submittedName>
</protein>
<dbReference type="STRING" id="156889.Mmc1_3051"/>
<evidence type="ECO:0000313" key="3">
    <source>
        <dbReference type="EMBL" id="ABK45542.1"/>
    </source>
</evidence>
<proteinExistence type="predicted"/>
<dbReference type="InterPro" id="IPR051534">
    <property type="entry name" value="CBASS_pafABC_assoc_protein"/>
</dbReference>
<keyword evidence="4" id="KW-1185">Reference proteome</keyword>
<dbReference type="PANTHER" id="PTHR34580:SF1">
    <property type="entry name" value="PROTEIN PAFC"/>
    <property type="match status" value="1"/>
</dbReference>
<dbReference type="PROSITE" id="PS52050">
    <property type="entry name" value="WYL"/>
    <property type="match status" value="1"/>
</dbReference>
<name>A0LC49_MAGMM</name>
<reference evidence="4" key="1">
    <citation type="journal article" date="2009" name="Appl. Environ. Microbiol.">
        <title>Complete genome sequence of the chemolithoautotrophic marine magnetotactic coccus strain MC-1.</title>
        <authorList>
            <person name="Schubbe S."/>
            <person name="Williams T.J."/>
            <person name="Xie G."/>
            <person name="Kiss H.E."/>
            <person name="Brettin T.S."/>
            <person name="Martinez D."/>
            <person name="Ross C.A."/>
            <person name="Schuler D."/>
            <person name="Cox B.L."/>
            <person name="Nealson K.H."/>
            <person name="Bazylinski D.A."/>
        </authorList>
    </citation>
    <scope>NUCLEOTIDE SEQUENCE [LARGE SCALE GENOMIC DNA]</scope>
    <source>
        <strain evidence="4">ATCC BAA-1437 / JCM 17883 / MC-1</strain>
    </source>
</reference>
<dbReference type="KEGG" id="mgm:Mmc1_3051"/>
<dbReference type="HOGENOM" id="CLU_041141_0_1_5"/>
<feature type="domain" description="WYL" evidence="1">
    <location>
        <begin position="155"/>
        <end position="223"/>
    </location>
</feature>
<dbReference type="InterPro" id="IPR057727">
    <property type="entry name" value="WCX_dom"/>
</dbReference>
<reference evidence="3 4" key="2">
    <citation type="journal article" date="2012" name="Int. J. Syst. Evol. Microbiol.">
        <title>Magnetococcus marinus gen. nov., sp. nov., a marine, magnetotactic bacterium that represents a novel lineage (Magnetococcaceae fam. nov.; Magnetococcales ord. nov.) at the base of the Alphaproteobacteria.</title>
        <authorList>
            <person name="Bazylinski D.A."/>
            <person name="Williams T.J."/>
            <person name="Lefevre C.T."/>
            <person name="Berg R.J."/>
            <person name="Zhang C.L."/>
            <person name="Bowser S.S."/>
            <person name="Dean A.J."/>
            <person name="Beveridge T.J."/>
        </authorList>
    </citation>
    <scope>NUCLEOTIDE SEQUENCE [LARGE SCALE GENOMIC DNA]</scope>
    <source>
        <strain evidence="4">ATCC BAA-1437 / JCM 17883 / MC-1</strain>
    </source>
</reference>
<dbReference type="EMBL" id="CP000471">
    <property type="protein sequence ID" value="ABK45542.1"/>
    <property type="molecule type" value="Genomic_DNA"/>
</dbReference>
<dbReference type="InterPro" id="IPR036390">
    <property type="entry name" value="WH_DNA-bd_sf"/>
</dbReference>
<evidence type="ECO:0000313" key="4">
    <source>
        <dbReference type="Proteomes" id="UP000002586"/>
    </source>
</evidence>
<dbReference type="PANTHER" id="PTHR34580">
    <property type="match status" value="1"/>
</dbReference>
<dbReference type="eggNOG" id="COG2378">
    <property type="taxonomic scope" value="Bacteria"/>
</dbReference>
<dbReference type="SUPFAM" id="SSF46785">
    <property type="entry name" value="Winged helix' DNA-binding domain"/>
    <property type="match status" value="1"/>
</dbReference>
<dbReference type="Pfam" id="PF13280">
    <property type="entry name" value="WYL"/>
    <property type="match status" value="1"/>
</dbReference>
<feature type="domain" description="WCX" evidence="2">
    <location>
        <begin position="254"/>
        <end position="331"/>
    </location>
</feature>
<dbReference type="RefSeq" id="WP_011714606.1">
    <property type="nucleotide sequence ID" value="NC_008576.1"/>
</dbReference>